<dbReference type="AlphaFoldDB" id="A0AAD9UT62"/>
<feature type="coiled-coil region" evidence="1">
    <location>
        <begin position="127"/>
        <end position="154"/>
    </location>
</feature>
<dbReference type="Proteomes" id="UP001249851">
    <property type="component" value="Unassembled WGS sequence"/>
</dbReference>
<gene>
    <name evidence="3" type="ORF">P5673_030675</name>
</gene>
<feature type="compositionally biased region" description="Basic residues" evidence="2">
    <location>
        <begin position="161"/>
        <end position="171"/>
    </location>
</feature>
<accession>A0AAD9UT62</accession>
<evidence type="ECO:0000256" key="2">
    <source>
        <dbReference type="SAM" id="MobiDB-lite"/>
    </source>
</evidence>
<evidence type="ECO:0000256" key="1">
    <source>
        <dbReference type="SAM" id="Coils"/>
    </source>
</evidence>
<dbReference type="EMBL" id="JARQWQ010000133">
    <property type="protein sequence ID" value="KAK2549046.1"/>
    <property type="molecule type" value="Genomic_DNA"/>
</dbReference>
<feature type="region of interest" description="Disordered" evidence="2">
    <location>
        <begin position="154"/>
        <end position="190"/>
    </location>
</feature>
<keyword evidence="1" id="KW-0175">Coiled coil</keyword>
<evidence type="ECO:0000313" key="4">
    <source>
        <dbReference type="Proteomes" id="UP001249851"/>
    </source>
</evidence>
<reference evidence="3" key="2">
    <citation type="journal article" date="2023" name="Science">
        <title>Genomic signatures of disease resistance in endangered staghorn corals.</title>
        <authorList>
            <person name="Vollmer S.V."/>
            <person name="Selwyn J.D."/>
            <person name="Despard B.A."/>
            <person name="Roesel C.L."/>
        </authorList>
    </citation>
    <scope>NUCLEOTIDE SEQUENCE</scope>
    <source>
        <strain evidence="3">K2</strain>
    </source>
</reference>
<sequence length="190" mass="21794">MTDSETNSCSWSEVTEDSQPLDVELSFHMDQNRPSIDSYAARVRHSLPEDVEPVNPPLRRLEAVTPESGGSVVKNTSAVQEILIMGRKGHNRKRSTRAMARNKFPIGELARRRRLLKEEFVENCRAYTDERSKLSQLKRKVKRIQSEVELMTARVSDKDSAKKRKLLKRRREPSSTDQTNSEEFPVPSAK</sequence>
<proteinExistence type="predicted"/>
<evidence type="ECO:0000313" key="3">
    <source>
        <dbReference type="EMBL" id="KAK2549046.1"/>
    </source>
</evidence>
<keyword evidence="4" id="KW-1185">Reference proteome</keyword>
<reference evidence="3" key="1">
    <citation type="journal article" date="2023" name="G3 (Bethesda)">
        <title>Whole genome assembly and annotation of the endangered Caribbean coral Acropora cervicornis.</title>
        <authorList>
            <person name="Selwyn J.D."/>
            <person name="Vollmer S.V."/>
        </authorList>
    </citation>
    <scope>NUCLEOTIDE SEQUENCE</scope>
    <source>
        <strain evidence="3">K2</strain>
    </source>
</reference>
<organism evidence="3 4">
    <name type="scientific">Acropora cervicornis</name>
    <name type="common">Staghorn coral</name>
    <dbReference type="NCBI Taxonomy" id="6130"/>
    <lineage>
        <taxon>Eukaryota</taxon>
        <taxon>Metazoa</taxon>
        <taxon>Cnidaria</taxon>
        <taxon>Anthozoa</taxon>
        <taxon>Hexacorallia</taxon>
        <taxon>Scleractinia</taxon>
        <taxon>Astrocoeniina</taxon>
        <taxon>Acroporidae</taxon>
        <taxon>Acropora</taxon>
    </lineage>
</organism>
<comment type="caution">
    <text evidence="3">The sequence shown here is derived from an EMBL/GenBank/DDBJ whole genome shotgun (WGS) entry which is preliminary data.</text>
</comment>
<protein>
    <submittedName>
        <fullName evidence="3">Uncharacterized protein</fullName>
    </submittedName>
</protein>
<name>A0AAD9UT62_ACRCE</name>